<reference evidence="2" key="1">
    <citation type="journal article" date="2008" name="Nat. Genet.">
        <title>The Pristionchus pacificus genome provides a unique perspective on nematode lifestyle and parasitism.</title>
        <authorList>
            <person name="Dieterich C."/>
            <person name="Clifton S.W."/>
            <person name="Schuster L.N."/>
            <person name="Chinwalla A."/>
            <person name="Delehaunty K."/>
            <person name="Dinkelacker I."/>
            <person name="Fulton L."/>
            <person name="Fulton R."/>
            <person name="Godfrey J."/>
            <person name="Minx P."/>
            <person name="Mitreva M."/>
            <person name="Roeseler W."/>
            <person name="Tian H."/>
            <person name="Witte H."/>
            <person name="Yang S.P."/>
            <person name="Wilson R.K."/>
            <person name="Sommer R.J."/>
        </authorList>
    </citation>
    <scope>NUCLEOTIDE SEQUENCE [LARGE SCALE GENOMIC DNA]</scope>
    <source>
        <strain evidence="2">PS312</strain>
    </source>
</reference>
<proteinExistence type="predicted"/>
<dbReference type="EnsemblMetazoa" id="PPA38374.1">
    <property type="protein sequence ID" value="PPA38374.1"/>
    <property type="gene ID" value="WBGene00276743"/>
</dbReference>
<protein>
    <submittedName>
        <fullName evidence="1">Uncharacterized protein</fullName>
    </submittedName>
</protein>
<keyword evidence="2" id="KW-1185">Reference proteome</keyword>
<dbReference type="Proteomes" id="UP000005239">
    <property type="component" value="Unassembled WGS sequence"/>
</dbReference>
<sequence>FFLNCDFFKLPSRFTLGASRFALSASRFRALLVFRNDSHFPSHSIVAVRYFRYSIVISVHFSVVSSILLFIFLFQWVLMAVGGHTATWNRLGSSQMSHLTHFLFYCSCEQPCLWVHFRSRDEPCSSHFLFEFIYLYRHKKDHRFRCFWKTCLVLPPLSSLLKWIGAD</sequence>
<name>A0A2A6CEQ9_PRIPA</name>
<evidence type="ECO:0000313" key="2">
    <source>
        <dbReference type="Proteomes" id="UP000005239"/>
    </source>
</evidence>
<accession>A0A2A6CEQ9</accession>
<dbReference type="AlphaFoldDB" id="A0A2A6CEQ9"/>
<evidence type="ECO:0000313" key="1">
    <source>
        <dbReference type="EnsemblMetazoa" id="PPA38374.1"/>
    </source>
</evidence>
<gene>
    <name evidence="1" type="primary">WBGene00276743</name>
</gene>
<organism evidence="1 2">
    <name type="scientific">Pristionchus pacificus</name>
    <name type="common">Parasitic nematode worm</name>
    <dbReference type="NCBI Taxonomy" id="54126"/>
    <lineage>
        <taxon>Eukaryota</taxon>
        <taxon>Metazoa</taxon>
        <taxon>Ecdysozoa</taxon>
        <taxon>Nematoda</taxon>
        <taxon>Chromadorea</taxon>
        <taxon>Rhabditida</taxon>
        <taxon>Rhabditina</taxon>
        <taxon>Diplogasteromorpha</taxon>
        <taxon>Diplogasteroidea</taxon>
        <taxon>Neodiplogasteridae</taxon>
        <taxon>Pristionchus</taxon>
    </lineage>
</organism>
<reference evidence="1" key="2">
    <citation type="submission" date="2022-06" db="UniProtKB">
        <authorList>
            <consortium name="EnsemblMetazoa"/>
        </authorList>
    </citation>
    <scope>IDENTIFICATION</scope>
    <source>
        <strain evidence="1">PS312</strain>
    </source>
</reference>
<accession>A0A8R1YVQ2</accession>